<comment type="caution">
    <text evidence="2">The sequence shown here is derived from an EMBL/GenBank/DDBJ whole genome shotgun (WGS) entry which is preliminary data.</text>
</comment>
<name>A0A4T0X1L2_9ASCO</name>
<accession>A0A4T0X1L2</accession>
<evidence type="ECO:0000313" key="2">
    <source>
        <dbReference type="EMBL" id="TID28853.1"/>
    </source>
</evidence>
<dbReference type="Proteomes" id="UP000307173">
    <property type="component" value="Unassembled WGS sequence"/>
</dbReference>
<protein>
    <recommendedName>
        <fullName evidence="4">Ribosome biogenesis protein NSA1</fullName>
    </recommendedName>
</protein>
<evidence type="ECO:0000256" key="1">
    <source>
        <dbReference type="SAM" id="MobiDB-lite"/>
    </source>
</evidence>
<gene>
    <name evidence="2" type="ORF">CANINC_002257</name>
</gene>
<dbReference type="InterPro" id="IPR015943">
    <property type="entry name" value="WD40/YVTN_repeat-like_dom_sf"/>
</dbReference>
<proteinExistence type="predicted"/>
<feature type="compositionally biased region" description="Basic and acidic residues" evidence="1">
    <location>
        <begin position="390"/>
        <end position="427"/>
    </location>
</feature>
<dbReference type="SUPFAM" id="SSF50978">
    <property type="entry name" value="WD40 repeat-like"/>
    <property type="match status" value="1"/>
</dbReference>
<dbReference type="OrthoDB" id="3997999at2759"/>
<dbReference type="AlphaFoldDB" id="A0A4T0X1L2"/>
<dbReference type="STRING" id="52247.A0A4T0X1L2"/>
<evidence type="ECO:0000313" key="3">
    <source>
        <dbReference type="Proteomes" id="UP000307173"/>
    </source>
</evidence>
<dbReference type="Gene3D" id="2.130.10.10">
    <property type="entry name" value="YVTN repeat-like/Quinoprotein amine dehydrogenase"/>
    <property type="match status" value="1"/>
</dbReference>
<reference evidence="2 3" key="1">
    <citation type="journal article" date="2019" name="Front. Genet.">
        <title>Whole-Genome Sequencing of the Opportunistic Yeast Pathogen Candida inconspicua Uncovers Its Hybrid Origin.</title>
        <authorList>
            <person name="Mixao V."/>
            <person name="Hansen A.P."/>
            <person name="Saus E."/>
            <person name="Boekhout T."/>
            <person name="Lass-Florl C."/>
            <person name="Gabaldon T."/>
        </authorList>
    </citation>
    <scope>NUCLEOTIDE SEQUENCE [LARGE SCALE GENOMIC DNA]</scope>
    <source>
        <strain evidence="2 3">CBS 180</strain>
    </source>
</reference>
<feature type="region of interest" description="Disordered" evidence="1">
    <location>
        <begin position="376"/>
        <end position="427"/>
    </location>
</feature>
<dbReference type="InterPro" id="IPR036322">
    <property type="entry name" value="WD40_repeat_dom_sf"/>
</dbReference>
<sequence>MNHIIQVSGDSRRVVHYNPDKQTLDLMKLSTKITNAVHPSETITLRLTTPIAALSIHPKFPEVIAIPSKSQQSISVPKGPGEKSGVSVMATKQATKATISLNHYRTYNKELVFNPLILEYKASMDNKINVSPLPWLLKYSPCGKYLAIHTRIVSPIHPSFNEILIFDAANEFTYITSTNFNFSVEDLEWVCDEDSIKLIAACIDGQLRIFSYLPDEEILKCEHEYNISSSPLSSISYRDSSNVPGLLIGTRDGNTYIMDPNTMICSYSNLVNNDLPVLCVSKGNKDIDIITFVNENAHLVRIEDGIPKEVKQIVDLNPRWRGVYCTNNGTVIMLNKEGDLKLLSMHQTLKTASLEEKPKENKESLELFKVPDKEMKVDGDSQLGKKRKRDYGIRQDREGDRNRERDRDRDRDNRNGRDKRDNRDRDYDRDRDYWVKRRR</sequence>
<keyword evidence="3" id="KW-1185">Reference proteome</keyword>
<organism evidence="2 3">
    <name type="scientific">Pichia inconspicua</name>
    <dbReference type="NCBI Taxonomy" id="52247"/>
    <lineage>
        <taxon>Eukaryota</taxon>
        <taxon>Fungi</taxon>
        <taxon>Dikarya</taxon>
        <taxon>Ascomycota</taxon>
        <taxon>Saccharomycotina</taxon>
        <taxon>Pichiomycetes</taxon>
        <taxon>Pichiales</taxon>
        <taxon>Pichiaceae</taxon>
        <taxon>Pichia</taxon>
    </lineage>
</organism>
<dbReference type="EMBL" id="SELW01000367">
    <property type="protein sequence ID" value="TID28853.1"/>
    <property type="molecule type" value="Genomic_DNA"/>
</dbReference>
<evidence type="ECO:0008006" key="4">
    <source>
        <dbReference type="Google" id="ProtNLM"/>
    </source>
</evidence>